<evidence type="ECO:0000313" key="2">
    <source>
        <dbReference type="EMBL" id="EFN71368.1"/>
    </source>
</evidence>
<keyword evidence="3" id="KW-1185">Reference proteome</keyword>
<feature type="compositionally biased region" description="Basic and acidic residues" evidence="1">
    <location>
        <begin position="17"/>
        <end position="36"/>
    </location>
</feature>
<dbReference type="Proteomes" id="UP000000311">
    <property type="component" value="Unassembled WGS sequence"/>
</dbReference>
<dbReference type="AlphaFoldDB" id="E2A5B6"/>
<dbReference type="EMBL" id="GL436913">
    <property type="protein sequence ID" value="EFN71368.1"/>
    <property type="molecule type" value="Genomic_DNA"/>
</dbReference>
<gene>
    <name evidence="2" type="ORF">EAG_02403</name>
</gene>
<dbReference type="OrthoDB" id="5984008at2759"/>
<dbReference type="InParanoid" id="E2A5B6"/>
<dbReference type="InterPro" id="IPR028082">
    <property type="entry name" value="Peripla_BP_I"/>
</dbReference>
<evidence type="ECO:0000256" key="1">
    <source>
        <dbReference type="SAM" id="MobiDB-lite"/>
    </source>
</evidence>
<dbReference type="Gene3D" id="3.40.50.2300">
    <property type="match status" value="1"/>
</dbReference>
<accession>E2A5B6</accession>
<protein>
    <submittedName>
        <fullName evidence="2">Uncharacterized protein</fullName>
    </submittedName>
</protein>
<dbReference type="SUPFAM" id="SSF53822">
    <property type="entry name" value="Periplasmic binding protein-like I"/>
    <property type="match status" value="1"/>
</dbReference>
<organism evidence="3">
    <name type="scientific">Camponotus floridanus</name>
    <name type="common">Florida carpenter ant</name>
    <dbReference type="NCBI Taxonomy" id="104421"/>
    <lineage>
        <taxon>Eukaryota</taxon>
        <taxon>Metazoa</taxon>
        <taxon>Ecdysozoa</taxon>
        <taxon>Arthropoda</taxon>
        <taxon>Hexapoda</taxon>
        <taxon>Insecta</taxon>
        <taxon>Pterygota</taxon>
        <taxon>Neoptera</taxon>
        <taxon>Endopterygota</taxon>
        <taxon>Hymenoptera</taxon>
        <taxon>Apocrita</taxon>
        <taxon>Aculeata</taxon>
        <taxon>Formicoidea</taxon>
        <taxon>Formicidae</taxon>
        <taxon>Formicinae</taxon>
        <taxon>Camponotus</taxon>
    </lineage>
</organism>
<evidence type="ECO:0000313" key="3">
    <source>
        <dbReference type="Proteomes" id="UP000000311"/>
    </source>
</evidence>
<proteinExistence type="predicted"/>
<sequence length="166" mass="18096">MNSLSNLVFQWRKFPWEEERKSSEGGKGRKEGEGKAAGDGGGGGDGGRGRRRGEPEPEMAARWLLLLLALLAAHAAALPDFIRIGGLFHPSDDKQEVAFRYAAEKINANRDILPKSRLSAQVEVIQPQDSFHASKREVNKSPWDTVIATVGLAIALHISRCANSPL</sequence>
<name>E2A5B6_CAMFO</name>
<reference evidence="2 3" key="1">
    <citation type="journal article" date="2010" name="Science">
        <title>Genomic comparison of the ants Camponotus floridanus and Harpegnathos saltator.</title>
        <authorList>
            <person name="Bonasio R."/>
            <person name="Zhang G."/>
            <person name="Ye C."/>
            <person name="Mutti N.S."/>
            <person name="Fang X."/>
            <person name="Qin N."/>
            <person name="Donahue G."/>
            <person name="Yang P."/>
            <person name="Li Q."/>
            <person name="Li C."/>
            <person name="Zhang P."/>
            <person name="Huang Z."/>
            <person name="Berger S.L."/>
            <person name="Reinberg D."/>
            <person name="Wang J."/>
            <person name="Liebig J."/>
        </authorList>
    </citation>
    <scope>NUCLEOTIDE SEQUENCE [LARGE SCALE GENOMIC DNA]</scope>
    <source>
        <strain evidence="3">C129</strain>
    </source>
</reference>
<feature type="compositionally biased region" description="Gly residues" evidence="1">
    <location>
        <begin position="37"/>
        <end position="46"/>
    </location>
</feature>
<feature type="region of interest" description="Disordered" evidence="1">
    <location>
        <begin position="17"/>
        <end position="55"/>
    </location>
</feature>